<feature type="chain" id="PRO_5043576745" evidence="1">
    <location>
        <begin position="23"/>
        <end position="884"/>
    </location>
</feature>
<feature type="signal peptide" evidence="1">
    <location>
        <begin position="1"/>
        <end position="22"/>
    </location>
</feature>
<gene>
    <name evidence="2" type="ORF">IFO71_17860</name>
</gene>
<dbReference type="Proteomes" id="UP000613768">
    <property type="component" value="Unassembled WGS sequence"/>
</dbReference>
<keyword evidence="2" id="KW-0378">Hydrolase</keyword>
<dbReference type="SUPFAM" id="SSF49464">
    <property type="entry name" value="Carboxypeptidase regulatory domain-like"/>
    <property type="match status" value="1"/>
</dbReference>
<dbReference type="RefSeq" id="WP_192031034.1">
    <property type="nucleotide sequence ID" value="NZ_JACYTR010000057.1"/>
</dbReference>
<sequence>MLIRSCALISALLMPCVSLAQADLNSLQAEHAALQRHLSGIEPMQLLAVDKALDPQASGAVDETKRRKQRSVDVLREIVRQSGAASVTPQVALPVMRLAAEGGPGASCYSAVELVEKQGFKVELASSGLPRDALWLRWQAPAAGTYLLSTRGSELDTHLTRFGDCADQGQSALDESDDQFGLNAELGFSAEYAGQPFYFKLRNLSARGDALVTLGSSRRISGRVTKAATGGALPGVGVSVTQQGFSYPESYAWTDSQGDYSIYPYNDAGVRQYYVRTARESFADREVLHQIWPGRTCAVANSSIESCPQGDEISLRPNEQRQAIDFSLPNGATIMGRVLNANTGQPIAGASVRLYDSSGNQLEWLSTDTAGRYRAVGLSPGNYYATSSAYTFASVLYGDTPCGDSCHVLSGQVIVVDSQIVEEANFSLPPLAYLEVSLSIDGQRVESESFYNGFRAYLTNGVHVSVSRYWDSATRKYLVGPLNVGTYRIQAKSDNTFGQLLGGVNCVGDCQAELASSQTVQISSAGDRPQISFDLKSYPKLSGRILADDGVTPIVDAQVRLLTPSGSHHSAAYTDSSGYYRFARVIPGTLFIHARASGYFDMISPNVECESATPLLSCPDAQSMVFDLSTDDQQLNFELRESPRIRIALTEAGASIPVQDFWYSDSIRVINAEANTVHSYSYFVDPAGGRLEISDLAVGDYRVAVRPTSYHAQFVGGSACAVPPNFGDFFSLCDAATAQVFSLHDDDLEGSVELSPLGVRRAQVVRDSDGSALSGVAIDSWNDQGLYLGTRVTDVHGRVKLGGSEYYWTYPEATWISTDNYYGLVDQVYSGIHCAAGTSVYKGGCGLSGGTSISLPELDPNAAEIVFRLQAEPPSTDVFSSGFE</sequence>
<protein>
    <submittedName>
        <fullName evidence="2">Carboxypeptidase regulatory-like domain-containing protein</fullName>
    </submittedName>
</protein>
<dbReference type="EMBL" id="JACYTR010000057">
    <property type="protein sequence ID" value="MBD8527614.1"/>
    <property type="molecule type" value="Genomic_DNA"/>
</dbReference>
<dbReference type="InterPro" id="IPR008969">
    <property type="entry name" value="CarboxyPept-like_regulatory"/>
</dbReference>
<dbReference type="GO" id="GO:0004180">
    <property type="term" value="F:carboxypeptidase activity"/>
    <property type="evidence" value="ECO:0007669"/>
    <property type="project" value="UniProtKB-KW"/>
</dbReference>
<comment type="caution">
    <text evidence="2">The sequence shown here is derived from an EMBL/GenBank/DDBJ whole genome shotgun (WGS) entry which is preliminary data.</text>
</comment>
<reference evidence="2 3" key="1">
    <citation type="submission" date="2020-09" db="EMBL/GenBank/DDBJ databases">
        <title>Pseudoxanthomonas sp. CAU 1598 isolated from sand of Yaerae Beach.</title>
        <authorList>
            <person name="Kim W."/>
        </authorList>
    </citation>
    <scope>NUCLEOTIDE SEQUENCE [LARGE SCALE GENOMIC DNA]</scope>
    <source>
        <strain evidence="2 3">CAU 1598</strain>
    </source>
</reference>
<dbReference type="Gene3D" id="2.60.40.1120">
    <property type="entry name" value="Carboxypeptidase-like, regulatory domain"/>
    <property type="match status" value="2"/>
</dbReference>
<keyword evidence="3" id="KW-1185">Reference proteome</keyword>
<keyword evidence="2" id="KW-0121">Carboxypeptidase</keyword>
<dbReference type="SUPFAM" id="SSF49478">
    <property type="entry name" value="Cna protein B-type domain"/>
    <property type="match status" value="2"/>
</dbReference>
<dbReference type="AlphaFoldDB" id="A0AAW3ZQ52"/>
<keyword evidence="2" id="KW-0645">Protease</keyword>
<organism evidence="2 3">
    <name type="scientific">Pseudomarimonas arenosa</name>
    <dbReference type="NCBI Taxonomy" id="2774145"/>
    <lineage>
        <taxon>Bacteria</taxon>
        <taxon>Pseudomonadati</taxon>
        <taxon>Pseudomonadota</taxon>
        <taxon>Gammaproteobacteria</taxon>
        <taxon>Lysobacterales</taxon>
        <taxon>Lysobacteraceae</taxon>
        <taxon>Pseudomarimonas</taxon>
    </lineage>
</organism>
<evidence type="ECO:0000256" key="1">
    <source>
        <dbReference type="SAM" id="SignalP"/>
    </source>
</evidence>
<proteinExistence type="predicted"/>
<evidence type="ECO:0000313" key="2">
    <source>
        <dbReference type="EMBL" id="MBD8527614.1"/>
    </source>
</evidence>
<accession>A0AAW3ZQ52</accession>
<dbReference type="Pfam" id="PF13620">
    <property type="entry name" value="CarboxypepD_reg"/>
    <property type="match status" value="2"/>
</dbReference>
<keyword evidence="1" id="KW-0732">Signal</keyword>
<evidence type="ECO:0000313" key="3">
    <source>
        <dbReference type="Proteomes" id="UP000613768"/>
    </source>
</evidence>
<name>A0AAW3ZQ52_9GAMM</name>